<dbReference type="FunFam" id="3.20.20.70:FF:000004">
    <property type="entry name" value="Ribulose-phosphate 3-epimerase"/>
    <property type="match status" value="1"/>
</dbReference>
<feature type="binding site" evidence="10 13">
    <location>
        <position position="34"/>
    </location>
    <ligand>
        <name>a divalent metal cation</name>
        <dbReference type="ChEBI" id="CHEBI:60240"/>
    </ligand>
</feature>
<evidence type="ECO:0000256" key="7">
    <source>
        <dbReference type="ARBA" id="ARBA00013188"/>
    </source>
</evidence>
<evidence type="ECO:0000256" key="13">
    <source>
        <dbReference type="PIRSR" id="PIRSR001461-2"/>
    </source>
</evidence>
<dbReference type="GO" id="GO:0046872">
    <property type="term" value="F:metal ion binding"/>
    <property type="evidence" value="ECO:0007669"/>
    <property type="project" value="UniProtKB-UniRule"/>
</dbReference>
<dbReference type="GO" id="GO:0019323">
    <property type="term" value="P:pentose catabolic process"/>
    <property type="evidence" value="ECO:0007669"/>
    <property type="project" value="UniProtKB-UniRule"/>
</dbReference>
<feature type="binding site" evidence="14">
    <location>
        <begin position="196"/>
        <end position="197"/>
    </location>
    <ligand>
        <name>substrate</name>
    </ligand>
</feature>
<dbReference type="HAMAP" id="MF_02227">
    <property type="entry name" value="RPE"/>
    <property type="match status" value="1"/>
</dbReference>
<dbReference type="CDD" id="cd00429">
    <property type="entry name" value="RPE"/>
    <property type="match status" value="1"/>
</dbReference>
<dbReference type="Gene3D" id="3.20.20.70">
    <property type="entry name" value="Aldolase class I"/>
    <property type="match status" value="1"/>
</dbReference>
<evidence type="ECO:0000256" key="11">
    <source>
        <dbReference type="PIRNR" id="PIRNR001461"/>
    </source>
</evidence>
<keyword evidence="9 10" id="KW-0413">Isomerase</keyword>
<evidence type="ECO:0000313" key="16">
    <source>
        <dbReference type="Proteomes" id="UP000324974"/>
    </source>
</evidence>
<keyword evidence="16" id="KW-1185">Reference proteome</keyword>
<evidence type="ECO:0000256" key="14">
    <source>
        <dbReference type="PIRSR" id="PIRSR001461-3"/>
    </source>
</evidence>
<dbReference type="NCBIfam" id="TIGR01163">
    <property type="entry name" value="rpe"/>
    <property type="match status" value="1"/>
</dbReference>
<dbReference type="PANTHER" id="PTHR11749">
    <property type="entry name" value="RIBULOSE-5-PHOSPHATE-3-EPIMERASE"/>
    <property type="match status" value="1"/>
</dbReference>
<comment type="catalytic activity">
    <reaction evidence="1 10 11">
        <text>D-ribulose 5-phosphate = D-xylulose 5-phosphate</text>
        <dbReference type="Rhea" id="RHEA:13677"/>
        <dbReference type="ChEBI" id="CHEBI:57737"/>
        <dbReference type="ChEBI" id="CHEBI:58121"/>
        <dbReference type="EC" id="5.1.3.1"/>
    </reaction>
</comment>
<evidence type="ECO:0000313" key="15">
    <source>
        <dbReference type="EMBL" id="QEL18110.1"/>
    </source>
</evidence>
<sequence>MPAIAPSILAADFSQLGEQVKLTEAGGANRVHVDVMDGHFVPNLSMGSIVCKGLRPVTKMPLEVHLMVEAPAKFLDDFVKSGADSFIFHLEVEPEPTEMIQHIRSLGKKVGLAVNPNFAIEKLKRYIPEIDLALCMTVFPGFGGQKYIPESTARIRQIRQWIRELNPACELEVDGGIDARTIGEASAAGANVFVAGTAIFGAKEGATAATKHLHDLAAAAAT</sequence>
<comment type="cofactor">
    <cofactor evidence="3">
        <name>Co(2+)</name>
        <dbReference type="ChEBI" id="CHEBI:48828"/>
    </cofactor>
</comment>
<feature type="binding site" evidence="10 13">
    <location>
        <position position="174"/>
    </location>
    <ligand>
        <name>a divalent metal cation</name>
        <dbReference type="ChEBI" id="CHEBI:60240"/>
    </ligand>
</feature>
<organism evidence="15 16">
    <name type="scientific">Limnoglobus roseus</name>
    <dbReference type="NCBI Taxonomy" id="2598579"/>
    <lineage>
        <taxon>Bacteria</taxon>
        <taxon>Pseudomonadati</taxon>
        <taxon>Planctomycetota</taxon>
        <taxon>Planctomycetia</taxon>
        <taxon>Gemmatales</taxon>
        <taxon>Gemmataceae</taxon>
        <taxon>Limnoglobus</taxon>
    </lineage>
</organism>
<feature type="active site" description="Proton acceptor" evidence="10 12">
    <location>
        <position position="34"/>
    </location>
</feature>
<keyword evidence="13" id="KW-0170">Cobalt</keyword>
<dbReference type="GO" id="GO:0004750">
    <property type="term" value="F:D-ribulose-phosphate 3-epimerase activity"/>
    <property type="evidence" value="ECO:0007669"/>
    <property type="project" value="UniProtKB-UniRule"/>
</dbReference>
<feature type="binding site" evidence="10 14">
    <location>
        <position position="65"/>
    </location>
    <ligand>
        <name>substrate</name>
    </ligand>
</feature>
<comment type="cofactor">
    <cofactor evidence="4">
        <name>Zn(2+)</name>
        <dbReference type="ChEBI" id="CHEBI:29105"/>
    </cofactor>
</comment>
<feature type="binding site" evidence="10 13">
    <location>
        <position position="32"/>
    </location>
    <ligand>
        <name>a divalent metal cation</name>
        <dbReference type="ChEBI" id="CHEBI:60240"/>
    </ligand>
</feature>
<dbReference type="PIRSF" id="PIRSF001461">
    <property type="entry name" value="RPE"/>
    <property type="match status" value="1"/>
</dbReference>
<feature type="binding site" evidence="14">
    <location>
        <position position="176"/>
    </location>
    <ligand>
        <name>substrate</name>
    </ligand>
</feature>
<dbReference type="InterPro" id="IPR011060">
    <property type="entry name" value="RibuloseP-bd_barrel"/>
</dbReference>
<evidence type="ECO:0000256" key="10">
    <source>
        <dbReference type="HAMAP-Rule" id="MF_02227"/>
    </source>
</evidence>
<comment type="pathway">
    <text evidence="10">Carbohydrate degradation.</text>
</comment>
<dbReference type="RefSeq" id="WP_149112643.1">
    <property type="nucleotide sequence ID" value="NZ_CP042425.1"/>
</dbReference>
<dbReference type="Proteomes" id="UP000324974">
    <property type="component" value="Chromosome"/>
</dbReference>
<keyword evidence="13" id="KW-0862">Zinc</keyword>
<evidence type="ECO:0000256" key="5">
    <source>
        <dbReference type="ARBA" id="ARBA00001954"/>
    </source>
</evidence>
<protein>
    <recommendedName>
        <fullName evidence="7 10">Ribulose-phosphate 3-epimerase</fullName>
        <ecNumber evidence="7 10">5.1.3.1</ecNumber>
    </recommendedName>
</protein>
<feature type="binding site" evidence="10 14">
    <location>
        <begin position="141"/>
        <end position="144"/>
    </location>
    <ligand>
        <name>substrate</name>
    </ligand>
</feature>
<dbReference type="AlphaFoldDB" id="A0A5C1AH26"/>
<comment type="cofactor">
    <cofactor evidence="2">
        <name>Mn(2+)</name>
        <dbReference type="ChEBI" id="CHEBI:29035"/>
    </cofactor>
</comment>
<dbReference type="GO" id="GO:0006098">
    <property type="term" value="P:pentose-phosphate shunt"/>
    <property type="evidence" value="ECO:0007669"/>
    <property type="project" value="UniProtKB-UniRule"/>
</dbReference>
<evidence type="ECO:0000256" key="3">
    <source>
        <dbReference type="ARBA" id="ARBA00001941"/>
    </source>
</evidence>
<comment type="cofactor">
    <cofactor evidence="10 13">
        <name>a divalent metal cation</name>
        <dbReference type="ChEBI" id="CHEBI:60240"/>
    </cofactor>
    <text evidence="10 13">Binds 1 divalent metal cation per subunit.</text>
</comment>
<dbReference type="InterPro" id="IPR013785">
    <property type="entry name" value="Aldolase_TIM"/>
</dbReference>
<dbReference type="InterPro" id="IPR026019">
    <property type="entry name" value="Ribul_P_3_epim"/>
</dbReference>
<dbReference type="NCBIfam" id="NF004076">
    <property type="entry name" value="PRK05581.1-4"/>
    <property type="match status" value="1"/>
</dbReference>
<proteinExistence type="inferred from homology"/>
<name>A0A5C1AH26_9BACT</name>
<dbReference type="OrthoDB" id="1645589at2"/>
<keyword evidence="8 10" id="KW-0479">Metal-binding</keyword>
<keyword evidence="13" id="KW-0464">Manganese</keyword>
<accession>A0A5C1AH26</accession>
<gene>
    <name evidence="10 15" type="primary">rpe</name>
    <name evidence="15" type="ORF">PX52LOC_05124</name>
</gene>
<dbReference type="EC" id="5.1.3.1" evidence="7 10"/>
<dbReference type="GO" id="GO:0005737">
    <property type="term" value="C:cytoplasm"/>
    <property type="evidence" value="ECO:0007669"/>
    <property type="project" value="UniProtKB-ARBA"/>
</dbReference>
<reference evidence="16" key="1">
    <citation type="submission" date="2019-08" db="EMBL/GenBank/DDBJ databases">
        <title>Limnoglobus roseus gen. nov., sp. nov., a novel freshwater planctomycete with a giant genome from the family Gemmataceae.</title>
        <authorList>
            <person name="Kulichevskaya I.S."/>
            <person name="Naumoff D.G."/>
            <person name="Miroshnikov K."/>
            <person name="Ivanova A."/>
            <person name="Philippov D.A."/>
            <person name="Hakobyan A."/>
            <person name="Rijpstra I.C."/>
            <person name="Sinninghe Damste J.S."/>
            <person name="Liesack W."/>
            <person name="Dedysh S.N."/>
        </authorList>
    </citation>
    <scope>NUCLEOTIDE SEQUENCE [LARGE SCALE GENOMIC DNA]</scope>
    <source>
        <strain evidence="16">PX52</strain>
    </source>
</reference>
<dbReference type="PROSITE" id="PS01085">
    <property type="entry name" value="RIBUL_P_3_EPIMER_1"/>
    <property type="match status" value="1"/>
</dbReference>
<feature type="binding site" evidence="10 13">
    <location>
        <position position="65"/>
    </location>
    <ligand>
        <name>a divalent metal cation</name>
        <dbReference type="ChEBI" id="CHEBI:60240"/>
    </ligand>
</feature>
<dbReference type="Pfam" id="PF00834">
    <property type="entry name" value="Ribul_P_3_epim"/>
    <property type="match status" value="1"/>
</dbReference>
<evidence type="ECO:0000256" key="2">
    <source>
        <dbReference type="ARBA" id="ARBA00001936"/>
    </source>
</evidence>
<evidence type="ECO:0000256" key="4">
    <source>
        <dbReference type="ARBA" id="ARBA00001947"/>
    </source>
</evidence>
<evidence type="ECO:0000256" key="1">
    <source>
        <dbReference type="ARBA" id="ARBA00001782"/>
    </source>
</evidence>
<evidence type="ECO:0000256" key="6">
    <source>
        <dbReference type="ARBA" id="ARBA00009541"/>
    </source>
</evidence>
<feature type="active site" description="Proton donor" evidence="10 12">
    <location>
        <position position="174"/>
    </location>
</feature>
<comment type="function">
    <text evidence="10">Catalyzes the reversible epimerization of D-ribulose 5-phosphate to D-xylulose 5-phosphate.</text>
</comment>
<feature type="binding site" evidence="10 14">
    <location>
        <position position="7"/>
    </location>
    <ligand>
        <name>substrate</name>
    </ligand>
</feature>
<evidence type="ECO:0000256" key="8">
    <source>
        <dbReference type="ARBA" id="ARBA00022723"/>
    </source>
</evidence>
<dbReference type="EMBL" id="CP042425">
    <property type="protein sequence ID" value="QEL18110.1"/>
    <property type="molecule type" value="Genomic_DNA"/>
</dbReference>
<dbReference type="KEGG" id="lrs:PX52LOC_05124"/>
<dbReference type="SUPFAM" id="SSF51366">
    <property type="entry name" value="Ribulose-phoshate binding barrel"/>
    <property type="match status" value="1"/>
</dbReference>
<evidence type="ECO:0000256" key="9">
    <source>
        <dbReference type="ARBA" id="ARBA00023235"/>
    </source>
</evidence>
<evidence type="ECO:0000256" key="12">
    <source>
        <dbReference type="PIRSR" id="PIRSR001461-1"/>
    </source>
</evidence>
<keyword evidence="10 11" id="KW-0119">Carbohydrate metabolism</keyword>
<feature type="binding site" evidence="10">
    <location>
        <begin position="174"/>
        <end position="176"/>
    </location>
    <ligand>
        <name>substrate</name>
    </ligand>
</feature>
<comment type="similarity">
    <text evidence="6 10 11">Belongs to the ribulose-phosphate 3-epimerase family.</text>
</comment>
<comment type="cofactor">
    <cofactor evidence="5">
        <name>Fe(2+)</name>
        <dbReference type="ChEBI" id="CHEBI:29033"/>
    </cofactor>
</comment>
<dbReference type="InterPro" id="IPR000056">
    <property type="entry name" value="Ribul_P_3_epim-like"/>
</dbReference>
<comment type="caution">
    <text evidence="10">Lacks conserved residue(s) required for the propagation of feature annotation.</text>
</comment>